<reference evidence="1" key="1">
    <citation type="journal article" date="2021" name="PeerJ">
        <title>Extensive microbial diversity within the chicken gut microbiome revealed by metagenomics and culture.</title>
        <authorList>
            <person name="Gilroy R."/>
            <person name="Ravi A."/>
            <person name="Getino M."/>
            <person name="Pursley I."/>
            <person name="Horton D.L."/>
            <person name="Alikhan N.F."/>
            <person name="Baker D."/>
            <person name="Gharbi K."/>
            <person name="Hall N."/>
            <person name="Watson M."/>
            <person name="Adriaenssens E.M."/>
            <person name="Foster-Nyarko E."/>
            <person name="Jarju S."/>
            <person name="Secka A."/>
            <person name="Antonio M."/>
            <person name="Oren A."/>
            <person name="Chaudhuri R.R."/>
            <person name="La Ragione R."/>
            <person name="Hildebrand F."/>
            <person name="Pallen M.J."/>
        </authorList>
    </citation>
    <scope>NUCLEOTIDE SEQUENCE</scope>
    <source>
        <strain evidence="1">CHK186-16707</strain>
    </source>
</reference>
<sequence length="100" mass="11694">MGIVSCLGGVPAREWHTSFCAYDNVCKIFTLFLKIQSCEGQNVRHIRRKYEKGRKFNNPALEEEHTIVEQIEDKLFSAVAFDFWEVAFMVAAQFCFYEIF</sequence>
<dbReference type="EMBL" id="DXAN01000009">
    <property type="protein sequence ID" value="HJA08321.1"/>
    <property type="molecule type" value="Genomic_DNA"/>
</dbReference>
<reference evidence="1" key="2">
    <citation type="submission" date="2021-04" db="EMBL/GenBank/DDBJ databases">
        <authorList>
            <person name="Gilroy R."/>
        </authorList>
    </citation>
    <scope>NUCLEOTIDE SEQUENCE</scope>
    <source>
        <strain evidence="1">CHK186-16707</strain>
    </source>
</reference>
<gene>
    <name evidence="1" type="ORF">H9962_03915</name>
</gene>
<protein>
    <submittedName>
        <fullName evidence="1">Uncharacterized protein</fullName>
    </submittedName>
</protein>
<comment type="caution">
    <text evidence="1">The sequence shown here is derived from an EMBL/GenBank/DDBJ whole genome shotgun (WGS) entry which is preliminary data.</text>
</comment>
<organism evidence="1 2">
    <name type="scientific">Candidatus Mailhella merdigallinarum</name>
    <dbReference type="NCBI Taxonomy" id="2838658"/>
    <lineage>
        <taxon>Bacteria</taxon>
        <taxon>Pseudomonadati</taxon>
        <taxon>Thermodesulfobacteriota</taxon>
        <taxon>Desulfovibrionia</taxon>
        <taxon>Desulfovibrionales</taxon>
        <taxon>Desulfovibrionaceae</taxon>
        <taxon>Mailhella</taxon>
    </lineage>
</organism>
<dbReference type="Proteomes" id="UP000824225">
    <property type="component" value="Unassembled WGS sequence"/>
</dbReference>
<proteinExistence type="predicted"/>
<evidence type="ECO:0000313" key="2">
    <source>
        <dbReference type="Proteomes" id="UP000824225"/>
    </source>
</evidence>
<dbReference type="AlphaFoldDB" id="A0A9D2HDS6"/>
<accession>A0A9D2HDS6</accession>
<evidence type="ECO:0000313" key="1">
    <source>
        <dbReference type="EMBL" id="HJA08321.1"/>
    </source>
</evidence>
<name>A0A9D2HDS6_9BACT</name>